<dbReference type="RefSeq" id="XP_007417020.1">
    <property type="nucleotide sequence ID" value="XM_007416958.1"/>
</dbReference>
<sequence length="473" mass="53055">MEPKQEATNTQSKPPTSTVDPISALIADTLKQQAAQFEAIISGLRDQMNLSGTSSRRNPPPRRRHPLQLFADKLPYDYKSTKEALLVHIKVLWGLFKANDVPAPVNAKQVKAVVDDPHSANTVAQNNILTLKSLRSGVGGKVGCGMANLDKIYILYIPGSLAKVGLRVWGPDLDAAANSSCRITALNTFHYMNINPNHVNSMAEHIQAYNHYVHYWMESKYKLEIRMPGRAGSESSKKVIQKLRKRLKNARVGFLKDHCAKYPPRYILLCDNVLAHSDNEEEPGKNYLPIKTLGYQSKNDSKFMRRLDIEIAKAAQTSKKVIPRIERRLPKEPIPTAFPRAPKELPIDFYKPSWFNKLSSGQKGLIPDATQVALLPDTSQSLFPFPQTHPDKSLSEKVFNTKYLNIYLQSYEMADQEDECQDSSTAESGNDEANKKMNVDEESDSDVYDEGDFGDLYDDSDDEVVQGKGKDKA</sequence>
<dbReference type="AlphaFoldDB" id="F4S6I0"/>
<dbReference type="KEGG" id="mlr:MELLADRAFT_112445"/>
<dbReference type="VEuPathDB" id="FungiDB:MELLADRAFT_112445"/>
<keyword evidence="3" id="KW-1185">Reference proteome</keyword>
<feature type="compositionally biased region" description="Acidic residues" evidence="1">
    <location>
        <begin position="440"/>
        <end position="464"/>
    </location>
</feature>
<gene>
    <name evidence="2" type="ORF">MELLADRAFT_112445</name>
</gene>
<dbReference type="OrthoDB" id="3254880at2759"/>
<feature type="compositionally biased region" description="Polar residues" evidence="1">
    <location>
        <begin position="1"/>
        <end position="20"/>
    </location>
</feature>
<dbReference type="EMBL" id="GL883155">
    <property type="protein sequence ID" value="EGF99692.1"/>
    <property type="molecule type" value="Genomic_DNA"/>
</dbReference>
<dbReference type="InParanoid" id="F4S6I0"/>
<organism evidence="3">
    <name type="scientific">Melampsora larici-populina (strain 98AG31 / pathotype 3-4-7)</name>
    <name type="common">Poplar leaf rust fungus</name>
    <dbReference type="NCBI Taxonomy" id="747676"/>
    <lineage>
        <taxon>Eukaryota</taxon>
        <taxon>Fungi</taxon>
        <taxon>Dikarya</taxon>
        <taxon>Basidiomycota</taxon>
        <taxon>Pucciniomycotina</taxon>
        <taxon>Pucciniomycetes</taxon>
        <taxon>Pucciniales</taxon>
        <taxon>Melampsoraceae</taxon>
        <taxon>Melampsora</taxon>
    </lineage>
</organism>
<dbReference type="HOGENOM" id="CLU_020173_0_0_1"/>
<dbReference type="Proteomes" id="UP000001072">
    <property type="component" value="Unassembled WGS sequence"/>
</dbReference>
<feature type="region of interest" description="Disordered" evidence="1">
    <location>
        <begin position="1"/>
        <end position="21"/>
    </location>
</feature>
<name>F4S6I0_MELLP</name>
<evidence type="ECO:0000313" key="2">
    <source>
        <dbReference type="EMBL" id="EGF99692.1"/>
    </source>
</evidence>
<protein>
    <submittedName>
        <fullName evidence="2">Uncharacterized protein</fullName>
    </submittedName>
</protein>
<proteinExistence type="predicted"/>
<reference evidence="3" key="1">
    <citation type="journal article" date="2011" name="Proc. Natl. Acad. Sci. U.S.A.">
        <title>Obligate biotrophy features unraveled by the genomic analysis of rust fungi.</title>
        <authorList>
            <person name="Duplessis S."/>
            <person name="Cuomo C.A."/>
            <person name="Lin Y.-C."/>
            <person name="Aerts A."/>
            <person name="Tisserant E."/>
            <person name="Veneault-Fourrey C."/>
            <person name="Joly D.L."/>
            <person name="Hacquard S."/>
            <person name="Amselem J."/>
            <person name="Cantarel B.L."/>
            <person name="Chiu R."/>
            <person name="Coutinho P.M."/>
            <person name="Feau N."/>
            <person name="Field M."/>
            <person name="Frey P."/>
            <person name="Gelhaye E."/>
            <person name="Goldberg J."/>
            <person name="Grabherr M.G."/>
            <person name="Kodira C.D."/>
            <person name="Kohler A."/>
            <person name="Kuees U."/>
            <person name="Lindquist E.A."/>
            <person name="Lucas S.M."/>
            <person name="Mago R."/>
            <person name="Mauceli E."/>
            <person name="Morin E."/>
            <person name="Murat C."/>
            <person name="Pangilinan J.L."/>
            <person name="Park R."/>
            <person name="Pearson M."/>
            <person name="Quesneville H."/>
            <person name="Rouhier N."/>
            <person name="Sakthikumar S."/>
            <person name="Salamov A.A."/>
            <person name="Schmutz J."/>
            <person name="Selles B."/>
            <person name="Shapiro H."/>
            <person name="Tanguay P."/>
            <person name="Tuskan G.A."/>
            <person name="Henrissat B."/>
            <person name="Van de Peer Y."/>
            <person name="Rouze P."/>
            <person name="Ellis J.G."/>
            <person name="Dodds P.N."/>
            <person name="Schein J.E."/>
            <person name="Zhong S."/>
            <person name="Hamelin R.C."/>
            <person name="Grigoriev I.V."/>
            <person name="Szabo L.J."/>
            <person name="Martin F."/>
        </authorList>
    </citation>
    <scope>NUCLEOTIDE SEQUENCE [LARGE SCALE GENOMIC DNA]</scope>
    <source>
        <strain evidence="3">98AG31 / pathotype 3-4-7</strain>
    </source>
</reference>
<evidence type="ECO:0000313" key="3">
    <source>
        <dbReference type="Proteomes" id="UP000001072"/>
    </source>
</evidence>
<evidence type="ECO:0000256" key="1">
    <source>
        <dbReference type="SAM" id="MobiDB-lite"/>
    </source>
</evidence>
<accession>F4S6I0</accession>
<dbReference type="GeneID" id="18924687"/>
<feature type="region of interest" description="Disordered" evidence="1">
    <location>
        <begin position="415"/>
        <end position="473"/>
    </location>
</feature>